<dbReference type="Gene3D" id="3.40.50.10300">
    <property type="entry name" value="CoaB-like"/>
    <property type="match status" value="1"/>
</dbReference>
<accession>X0SR69</accession>
<dbReference type="InterPro" id="IPR003382">
    <property type="entry name" value="Flavoprotein"/>
</dbReference>
<evidence type="ECO:0008006" key="6">
    <source>
        <dbReference type="Google" id="ProtNLM"/>
    </source>
</evidence>
<dbReference type="GO" id="GO:0071513">
    <property type="term" value="C:phosphopantothenoylcysteine decarboxylase complex"/>
    <property type="evidence" value="ECO:0007669"/>
    <property type="project" value="TreeGrafter"/>
</dbReference>
<dbReference type="AlphaFoldDB" id="X0SR69"/>
<proteinExistence type="predicted"/>
<dbReference type="InterPro" id="IPR007085">
    <property type="entry name" value="DNA/pantothenate-metab_flavo_C"/>
</dbReference>
<name>X0SR69_9ZZZZ</name>
<keyword evidence="1" id="KW-0210">Decarboxylase</keyword>
<dbReference type="GO" id="GO:0010181">
    <property type="term" value="F:FMN binding"/>
    <property type="evidence" value="ECO:0007669"/>
    <property type="project" value="InterPro"/>
</dbReference>
<evidence type="ECO:0000259" key="3">
    <source>
        <dbReference type="Pfam" id="PF02441"/>
    </source>
</evidence>
<dbReference type="Gene3D" id="3.40.50.1950">
    <property type="entry name" value="Flavin prenyltransferase-like"/>
    <property type="match status" value="1"/>
</dbReference>
<dbReference type="InterPro" id="IPR005252">
    <property type="entry name" value="CoaBC"/>
</dbReference>
<dbReference type="GO" id="GO:0004632">
    <property type="term" value="F:phosphopantothenate--cysteine ligase activity"/>
    <property type="evidence" value="ECO:0007669"/>
    <property type="project" value="InterPro"/>
</dbReference>
<dbReference type="GO" id="GO:0015941">
    <property type="term" value="P:pantothenate catabolic process"/>
    <property type="evidence" value="ECO:0007669"/>
    <property type="project" value="InterPro"/>
</dbReference>
<dbReference type="GO" id="GO:0015937">
    <property type="term" value="P:coenzyme A biosynthetic process"/>
    <property type="evidence" value="ECO:0007669"/>
    <property type="project" value="InterPro"/>
</dbReference>
<feature type="domain" description="Flavoprotein" evidence="3">
    <location>
        <begin position="8"/>
        <end position="80"/>
    </location>
</feature>
<evidence type="ECO:0000259" key="4">
    <source>
        <dbReference type="Pfam" id="PF04127"/>
    </source>
</evidence>
<dbReference type="GO" id="GO:0004633">
    <property type="term" value="F:phosphopantothenoylcysteine decarboxylase activity"/>
    <property type="evidence" value="ECO:0007669"/>
    <property type="project" value="InterPro"/>
</dbReference>
<dbReference type="Pfam" id="PF02441">
    <property type="entry name" value="Flavoprotein"/>
    <property type="match status" value="1"/>
</dbReference>
<reference evidence="5" key="1">
    <citation type="journal article" date="2014" name="Front. Microbiol.">
        <title>High frequency of phylogenetically diverse reductive dehalogenase-homologous genes in deep subseafloor sedimentary metagenomes.</title>
        <authorList>
            <person name="Kawai M."/>
            <person name="Futagami T."/>
            <person name="Toyoda A."/>
            <person name="Takaki Y."/>
            <person name="Nishi S."/>
            <person name="Hori S."/>
            <person name="Arai W."/>
            <person name="Tsubouchi T."/>
            <person name="Morono Y."/>
            <person name="Uchiyama I."/>
            <person name="Ito T."/>
            <person name="Fujiyama A."/>
            <person name="Inagaki F."/>
            <person name="Takami H."/>
        </authorList>
    </citation>
    <scope>NUCLEOTIDE SEQUENCE</scope>
    <source>
        <strain evidence="5">Expedition CK06-06</strain>
    </source>
</reference>
<dbReference type="EMBL" id="BARS01000507">
    <property type="protein sequence ID" value="GAF78392.1"/>
    <property type="molecule type" value="Genomic_DNA"/>
</dbReference>
<feature type="non-terminal residue" evidence="5">
    <location>
        <position position="1"/>
    </location>
</feature>
<dbReference type="Pfam" id="PF04127">
    <property type="entry name" value="DFP"/>
    <property type="match status" value="1"/>
</dbReference>
<dbReference type="SUPFAM" id="SSF102645">
    <property type="entry name" value="CoaB-like"/>
    <property type="match status" value="1"/>
</dbReference>
<dbReference type="NCBIfam" id="TIGR00521">
    <property type="entry name" value="coaBC_dfp"/>
    <property type="match status" value="1"/>
</dbReference>
<evidence type="ECO:0000256" key="1">
    <source>
        <dbReference type="ARBA" id="ARBA00022793"/>
    </source>
</evidence>
<dbReference type="InterPro" id="IPR036551">
    <property type="entry name" value="Flavin_trans-like"/>
</dbReference>
<dbReference type="InterPro" id="IPR035929">
    <property type="entry name" value="CoaB-like_sf"/>
</dbReference>
<protein>
    <recommendedName>
        <fullName evidence="6">DNA/pantothenate metabolism flavoprotein C-terminal domain-containing protein</fullName>
    </recommendedName>
</protein>
<feature type="domain" description="DNA/pantothenate metabolism flavoprotein C-terminal" evidence="4">
    <location>
        <begin position="86"/>
        <end position="298"/>
    </location>
</feature>
<keyword evidence="2" id="KW-0456">Lyase</keyword>
<sequence>GLADNLLTCTVLATRAPLVVAPAMNAEMWANEITQHNVRDLQERGATIVGPRYGRLASGRVGAGRLADTDEILGAVRQALGRHGPLAGVRVAVTAGGTQEPLDPVRHLGNRSSGRMGYALAVAARDCGAQVRLINAPTSLRPLYGVEMMPVRTAREMYGQVMDCLDDTDILIMAAAVADYRPTRIAPQKLKKGEERFVLELERTQDILAAVADERSANKPRLVVGFAAETENLLANARVKLRDKRLDLLVANDVSATDSGFGVETNRVTLLTPDGSTEALPLMSKSEVAERVLERVASLWRSIHE</sequence>
<comment type="caution">
    <text evidence="5">The sequence shown here is derived from an EMBL/GenBank/DDBJ whole genome shotgun (WGS) entry which is preliminary data.</text>
</comment>
<evidence type="ECO:0000313" key="5">
    <source>
        <dbReference type="EMBL" id="GAF78392.1"/>
    </source>
</evidence>
<organism evidence="5">
    <name type="scientific">marine sediment metagenome</name>
    <dbReference type="NCBI Taxonomy" id="412755"/>
    <lineage>
        <taxon>unclassified sequences</taxon>
        <taxon>metagenomes</taxon>
        <taxon>ecological metagenomes</taxon>
    </lineage>
</organism>
<evidence type="ECO:0000256" key="2">
    <source>
        <dbReference type="ARBA" id="ARBA00023239"/>
    </source>
</evidence>
<dbReference type="PANTHER" id="PTHR14359">
    <property type="entry name" value="HOMO-OLIGOMERIC FLAVIN CONTAINING CYS DECARBOXYLASE FAMILY"/>
    <property type="match status" value="1"/>
</dbReference>
<dbReference type="PANTHER" id="PTHR14359:SF6">
    <property type="entry name" value="PHOSPHOPANTOTHENOYLCYSTEINE DECARBOXYLASE"/>
    <property type="match status" value="1"/>
</dbReference>
<dbReference type="SUPFAM" id="SSF52507">
    <property type="entry name" value="Homo-oligomeric flavin-containing Cys decarboxylases, HFCD"/>
    <property type="match status" value="1"/>
</dbReference>
<gene>
    <name evidence="5" type="ORF">S01H1_01211</name>
</gene>